<evidence type="ECO:0000259" key="2">
    <source>
        <dbReference type="Pfam" id="PF04738"/>
    </source>
</evidence>
<dbReference type="Pfam" id="PF14028">
    <property type="entry name" value="Lant_dehydr_C"/>
    <property type="match status" value="1"/>
</dbReference>
<feature type="domain" description="Thiopeptide-type bacteriocin biosynthesis" evidence="3">
    <location>
        <begin position="232"/>
        <end position="297"/>
    </location>
</feature>
<sequence>MRGEPDPSARNAPDQGRCERRRQGAENLHHEVLERIHAVSLNHTVARDVYEQLVEPEVPHALAWKQQPPVARFMGGLARAHGLGWIGIDWGAASTLPFRPRLRSGRAILCPAMWRLTRADLSDDEEHAFDQWRATWRCPGRVELRDFDQRLPLDLDVPAHRAILLRHLRRHDEAVLLEAPPEDADGWLDGHPHTVVLPLTSRRAPDPAPPISTAPVLSREHGHAPLDPDARWLYAKLYVPTEHMDQLLVAELPALRHALDGRDTWFVRFPRIKDSDEPDHLRLRIRTDGDAETLAAVLGE</sequence>
<feature type="domain" description="Lantibiotic dehydratase N-terminal" evidence="2">
    <location>
        <begin position="51"/>
        <end position="164"/>
    </location>
</feature>
<dbReference type="Proteomes" id="UP000215043">
    <property type="component" value="Chromosome"/>
</dbReference>
<name>A0A223RTI8_9ACTN</name>
<evidence type="ECO:0000256" key="1">
    <source>
        <dbReference type="SAM" id="MobiDB-lite"/>
    </source>
</evidence>
<dbReference type="AlphaFoldDB" id="A0A223RTI8"/>
<accession>A0A223RTI8</accession>
<reference evidence="4 5" key="1">
    <citation type="submission" date="2017-08" db="EMBL/GenBank/DDBJ databases">
        <title>The complete genome sequence of moderately halophilic actinomycete Actinopolyspora erythraea YIM 90600, the producer of novel erythromycin, novel actinopolysporins A-C and tubercidin.</title>
        <authorList>
            <person name="Yin M."/>
            <person name="Tang S."/>
        </authorList>
    </citation>
    <scope>NUCLEOTIDE SEQUENCE [LARGE SCALE GENOMIC DNA]</scope>
    <source>
        <strain evidence="4 5">YIM 90600</strain>
    </source>
</reference>
<feature type="region of interest" description="Disordered" evidence="1">
    <location>
        <begin position="1"/>
        <end position="22"/>
    </location>
</feature>
<dbReference type="InterPro" id="IPR006827">
    <property type="entry name" value="Lant_deHydtase_N"/>
</dbReference>
<evidence type="ECO:0000313" key="4">
    <source>
        <dbReference type="EMBL" id="ASU79147.1"/>
    </source>
</evidence>
<gene>
    <name evidence="4" type="ORF">CDG81_13580</name>
</gene>
<evidence type="ECO:0000313" key="5">
    <source>
        <dbReference type="Proteomes" id="UP000215043"/>
    </source>
</evidence>
<dbReference type="Pfam" id="PF04738">
    <property type="entry name" value="Lant_dehydr_N"/>
    <property type="match status" value="1"/>
</dbReference>
<dbReference type="InterPro" id="IPR023809">
    <property type="entry name" value="Thiopep_bacteriocin_synth_dom"/>
</dbReference>
<dbReference type="EMBL" id="CP022752">
    <property type="protein sequence ID" value="ASU79147.1"/>
    <property type="molecule type" value="Genomic_DNA"/>
</dbReference>
<proteinExistence type="predicted"/>
<organism evidence="4 5">
    <name type="scientific">Actinopolyspora erythraea</name>
    <dbReference type="NCBI Taxonomy" id="414996"/>
    <lineage>
        <taxon>Bacteria</taxon>
        <taxon>Bacillati</taxon>
        <taxon>Actinomycetota</taxon>
        <taxon>Actinomycetes</taxon>
        <taxon>Actinopolysporales</taxon>
        <taxon>Actinopolysporaceae</taxon>
        <taxon>Actinopolyspora</taxon>
    </lineage>
</organism>
<evidence type="ECO:0000259" key="3">
    <source>
        <dbReference type="Pfam" id="PF14028"/>
    </source>
</evidence>
<dbReference type="KEGG" id="aey:CDG81_13580"/>
<protein>
    <submittedName>
        <fullName evidence="4">Uncharacterized protein</fullName>
    </submittedName>
</protein>